<feature type="region of interest" description="Disordered" evidence="1">
    <location>
        <begin position="136"/>
        <end position="178"/>
    </location>
</feature>
<organism evidence="2 3">
    <name type="scientific">Brevundimonas viscosa</name>
    <dbReference type="NCBI Taxonomy" id="871741"/>
    <lineage>
        <taxon>Bacteria</taxon>
        <taxon>Pseudomonadati</taxon>
        <taxon>Pseudomonadota</taxon>
        <taxon>Alphaproteobacteria</taxon>
        <taxon>Caulobacterales</taxon>
        <taxon>Caulobacteraceae</taxon>
        <taxon>Brevundimonas</taxon>
    </lineage>
</organism>
<gene>
    <name evidence="2" type="ORF">SAMN05192570_1218</name>
</gene>
<name>A0A1I6PRQ5_9CAUL</name>
<evidence type="ECO:0000313" key="2">
    <source>
        <dbReference type="EMBL" id="SFS42866.1"/>
    </source>
</evidence>
<accession>A0A1I6PRQ5</accession>
<dbReference type="OrthoDB" id="7181366at2"/>
<dbReference type="EMBL" id="FOZV01000002">
    <property type="protein sequence ID" value="SFS42866.1"/>
    <property type="molecule type" value="Genomic_DNA"/>
</dbReference>
<dbReference type="STRING" id="871741.SAMN05192570_1218"/>
<dbReference type="AlphaFoldDB" id="A0A1I6PRQ5"/>
<evidence type="ECO:0008006" key="4">
    <source>
        <dbReference type="Google" id="ProtNLM"/>
    </source>
</evidence>
<dbReference type="Proteomes" id="UP000198788">
    <property type="component" value="Unassembled WGS sequence"/>
</dbReference>
<evidence type="ECO:0000313" key="3">
    <source>
        <dbReference type="Proteomes" id="UP000198788"/>
    </source>
</evidence>
<feature type="compositionally biased region" description="Basic and acidic residues" evidence="1">
    <location>
        <begin position="139"/>
        <end position="149"/>
    </location>
</feature>
<evidence type="ECO:0000256" key="1">
    <source>
        <dbReference type="SAM" id="MobiDB-lite"/>
    </source>
</evidence>
<protein>
    <recommendedName>
        <fullName evidence="4">AP2 domain-containing protein</fullName>
    </recommendedName>
</protein>
<reference evidence="3" key="1">
    <citation type="submission" date="2016-10" db="EMBL/GenBank/DDBJ databases">
        <authorList>
            <person name="Varghese N."/>
            <person name="Submissions S."/>
        </authorList>
    </citation>
    <scope>NUCLEOTIDE SEQUENCE [LARGE SCALE GENOMIC DNA]</scope>
    <source>
        <strain evidence="3">CGMCC 1.10683</strain>
    </source>
</reference>
<dbReference type="RefSeq" id="WP_143105769.1">
    <property type="nucleotide sequence ID" value="NZ_FOZV01000002.1"/>
</dbReference>
<keyword evidence="3" id="KW-1185">Reference proteome</keyword>
<proteinExistence type="predicted"/>
<sequence length="178" mass="20034">MTALAWSPAPKPSDYRFIDLSGHQYVGLTVEAFAGRDSRGRHVWRCRCECGATTHARADHIRSGRIMSCGCRRDAGIGARRRSHGLTGSPEHRSWKGLRARCLSPTNPKYPEYGGRGIKVCPRWDSFAAFLADMGPKPSPEHSIDRIDNDGDYEPANCRWATPTTQANNRRPRRRKDK</sequence>